<organism evidence="10 11">
    <name type="scientific">Acinetobacter indicus</name>
    <dbReference type="NCBI Taxonomy" id="756892"/>
    <lineage>
        <taxon>Bacteria</taxon>
        <taxon>Pseudomonadati</taxon>
        <taxon>Pseudomonadota</taxon>
        <taxon>Gammaproteobacteria</taxon>
        <taxon>Moraxellales</taxon>
        <taxon>Moraxellaceae</taxon>
        <taxon>Acinetobacter</taxon>
    </lineage>
</organism>
<dbReference type="Gene3D" id="2.170.130.10">
    <property type="entry name" value="TonB-dependent receptor, plug domain"/>
    <property type="match status" value="1"/>
</dbReference>
<keyword evidence="5 7" id="KW-0472">Membrane</keyword>
<dbReference type="InterPro" id="IPR039426">
    <property type="entry name" value="TonB-dep_rcpt-like"/>
</dbReference>
<dbReference type="InterPro" id="IPR036942">
    <property type="entry name" value="Beta-barrel_TonB_sf"/>
</dbReference>
<name>A0A6C0Y0N8_9GAMM</name>
<dbReference type="InterPro" id="IPR037066">
    <property type="entry name" value="Plug_dom_sf"/>
</dbReference>
<feature type="signal peptide" evidence="8">
    <location>
        <begin position="1"/>
        <end position="22"/>
    </location>
</feature>
<evidence type="ECO:0000256" key="4">
    <source>
        <dbReference type="ARBA" id="ARBA00022692"/>
    </source>
</evidence>
<keyword evidence="2 7" id="KW-0813">Transport</keyword>
<proteinExistence type="inferred from homology"/>
<dbReference type="EMBL" id="CP044455">
    <property type="protein sequence ID" value="QIC69726.1"/>
    <property type="molecule type" value="Genomic_DNA"/>
</dbReference>
<accession>A0A6C0Y0N8</accession>
<dbReference type="AlphaFoldDB" id="A0A6C0Y0N8"/>
<protein>
    <submittedName>
        <fullName evidence="10">TonB-dependent receptor plug domain-containing protein</fullName>
    </submittedName>
</protein>
<dbReference type="PROSITE" id="PS52016">
    <property type="entry name" value="TONB_DEPENDENT_REC_3"/>
    <property type="match status" value="1"/>
</dbReference>
<gene>
    <name evidence="10" type="ORF">FSC09_04565</name>
</gene>
<keyword evidence="10" id="KW-0675">Receptor</keyword>
<evidence type="ECO:0000256" key="5">
    <source>
        <dbReference type="ARBA" id="ARBA00023136"/>
    </source>
</evidence>
<keyword evidence="4 7" id="KW-0812">Transmembrane</keyword>
<dbReference type="InterPro" id="IPR012910">
    <property type="entry name" value="Plug_dom"/>
</dbReference>
<dbReference type="GO" id="GO:0009279">
    <property type="term" value="C:cell outer membrane"/>
    <property type="evidence" value="ECO:0007669"/>
    <property type="project" value="UniProtKB-SubCell"/>
</dbReference>
<evidence type="ECO:0000256" key="6">
    <source>
        <dbReference type="ARBA" id="ARBA00023237"/>
    </source>
</evidence>
<sequence length="831" mass="93970">MRFAYSSLSVAILSSFSSLSFAEQIQESEHTAPSPSLKLSTIVVEAKDENALGKTVYNQEDLKKSPNSSKNITEFLKVNPNVQLGHRFRSSLQQGELNAADISINGGLAYDNKILINGLAINNTINPVGAQQSNHPNQLMGNSQAAAINTDLLCKLTVLDSNIGAEYGEFTGGVISAETCAPQTEIGKIHGSLSYDYTSDAWSKVNFPSQDSRDAFEDSSDESAQPYFTKQGISLNSYGRLSEQWGFNAFASYRHSAIPLKTDFAESGQFEQQRQARNAGVELFYDPSERTSFKLGASFLENDGLYFKSNIRDSESTQHSNSQNLYFNLNNQLDSVLLTQQLNYQRQQAGRQAAQNHYSWLNSSSKNWGKDKYSFEGHMGGLKQQESRLEYTIKALFEPIETASLRHQFKIGAGYGHYAAYWQRPETAHVYATPLNLSGADCQSDNGTLYDACDTAPSLDGKYQGQYLSSKTSYYAGQLDIRQDRWHAFIEDQIHWNHYLTATLGFRNDYDSIHKQNNVAPRTALEIRPLGNERLILLGGWNRYYGLNAFVNELNDRIDQFEQKYTRAQLEQGWTPKTAGKTSFTYRSELKTPYSDETVLGLSSKLNNTAFSLKWVNRDNQDQLRKTKMNLEDLSYSYDNRGRSASDIYSLSIRNLAPLAFLGAQHRLALNADYTETTRNFDHYDSTDILTATPQVYYKGQLIDAEDRPAHEFHVPWTVRLNWEMQFERLPLTLSHFLSYQGKVDALKREAKGYTDAQGVQHDAYTPYTTQNKFYWDLKASYRIPSFKNTQTIFGLTINNVTNRANSFIDSSSSAQPDIGRQFIADVTFKF</sequence>
<feature type="chain" id="PRO_5025442633" evidence="8">
    <location>
        <begin position="23"/>
        <end position="831"/>
    </location>
</feature>
<evidence type="ECO:0000313" key="10">
    <source>
        <dbReference type="EMBL" id="QIC69726.1"/>
    </source>
</evidence>
<evidence type="ECO:0000256" key="1">
    <source>
        <dbReference type="ARBA" id="ARBA00004571"/>
    </source>
</evidence>
<reference evidence="10 11" key="1">
    <citation type="submission" date="2019-09" db="EMBL/GenBank/DDBJ databases">
        <title>Non-baumannii Acinetobacter spp. carrying blaNDM-1 isolated in China.</title>
        <authorList>
            <person name="Cui C."/>
            <person name="Chen C."/>
            <person name="Sun J."/>
            <person name="Liu Y."/>
        </authorList>
    </citation>
    <scope>NUCLEOTIDE SEQUENCE [LARGE SCALE GENOMIC DNA]</scope>
    <source>
        <strain evidence="10 11">B18</strain>
    </source>
</reference>
<evidence type="ECO:0000256" key="3">
    <source>
        <dbReference type="ARBA" id="ARBA00022452"/>
    </source>
</evidence>
<dbReference type="Pfam" id="PF07715">
    <property type="entry name" value="Plug"/>
    <property type="match status" value="1"/>
</dbReference>
<dbReference type="SUPFAM" id="SSF56935">
    <property type="entry name" value="Porins"/>
    <property type="match status" value="1"/>
</dbReference>
<evidence type="ECO:0000256" key="2">
    <source>
        <dbReference type="ARBA" id="ARBA00022448"/>
    </source>
</evidence>
<evidence type="ECO:0000259" key="9">
    <source>
        <dbReference type="Pfam" id="PF07715"/>
    </source>
</evidence>
<comment type="subcellular location">
    <subcellularLocation>
        <location evidence="1 7">Cell outer membrane</location>
        <topology evidence="1 7">Multi-pass membrane protein</topology>
    </subcellularLocation>
</comment>
<keyword evidence="8" id="KW-0732">Signal</keyword>
<keyword evidence="6 7" id="KW-0998">Cell outer membrane</keyword>
<comment type="similarity">
    <text evidence="7">Belongs to the TonB-dependent receptor family.</text>
</comment>
<keyword evidence="3 7" id="KW-1134">Transmembrane beta strand</keyword>
<feature type="domain" description="TonB-dependent receptor plug" evidence="9">
    <location>
        <begin position="54"/>
        <end position="173"/>
    </location>
</feature>
<evidence type="ECO:0000256" key="8">
    <source>
        <dbReference type="SAM" id="SignalP"/>
    </source>
</evidence>
<evidence type="ECO:0000256" key="7">
    <source>
        <dbReference type="PROSITE-ProRule" id="PRU01360"/>
    </source>
</evidence>
<evidence type="ECO:0000313" key="11">
    <source>
        <dbReference type="Proteomes" id="UP000503440"/>
    </source>
</evidence>
<dbReference type="Proteomes" id="UP000503440">
    <property type="component" value="Chromosome"/>
</dbReference>
<dbReference type="Gene3D" id="2.40.170.20">
    <property type="entry name" value="TonB-dependent receptor, beta-barrel domain"/>
    <property type="match status" value="1"/>
</dbReference>
<dbReference type="RefSeq" id="WP_163145592.1">
    <property type="nucleotide sequence ID" value="NZ_CP044455.1"/>
</dbReference>